<proteinExistence type="predicted"/>
<dbReference type="AlphaFoldDB" id="A0AAV4UG43"/>
<dbReference type="EMBL" id="BPLQ01011204">
    <property type="protein sequence ID" value="GIY56535.1"/>
    <property type="molecule type" value="Genomic_DNA"/>
</dbReference>
<accession>A0AAV4UG43</accession>
<dbReference type="Proteomes" id="UP001054837">
    <property type="component" value="Unassembled WGS sequence"/>
</dbReference>
<evidence type="ECO:0000313" key="2">
    <source>
        <dbReference type="Proteomes" id="UP001054837"/>
    </source>
</evidence>
<sequence length="153" mass="17641">MFTPLSIFKEHGIILLCPALLGQGPNEEQWCEDTESIFLEKYGPFSFWAKPKQKINNKSSSCKSYSLLKTPDPLFSTRLTCKHRKPNKTGEPCTTLSRKRVPSSWEVYGAEELRSTQFSTHYFNDGAPIVGVHFYFHCYYQLPEYESGFPLEL</sequence>
<gene>
    <name evidence="1" type="ORF">CDAR_220311</name>
</gene>
<reference evidence="1 2" key="1">
    <citation type="submission" date="2021-06" db="EMBL/GenBank/DDBJ databases">
        <title>Caerostris darwini draft genome.</title>
        <authorList>
            <person name="Kono N."/>
            <person name="Arakawa K."/>
        </authorList>
    </citation>
    <scope>NUCLEOTIDE SEQUENCE [LARGE SCALE GENOMIC DNA]</scope>
</reference>
<comment type="caution">
    <text evidence="1">The sequence shown here is derived from an EMBL/GenBank/DDBJ whole genome shotgun (WGS) entry which is preliminary data.</text>
</comment>
<protein>
    <submittedName>
        <fullName evidence="1">Uncharacterized protein</fullName>
    </submittedName>
</protein>
<name>A0AAV4UG43_9ARAC</name>
<organism evidence="1 2">
    <name type="scientific">Caerostris darwini</name>
    <dbReference type="NCBI Taxonomy" id="1538125"/>
    <lineage>
        <taxon>Eukaryota</taxon>
        <taxon>Metazoa</taxon>
        <taxon>Ecdysozoa</taxon>
        <taxon>Arthropoda</taxon>
        <taxon>Chelicerata</taxon>
        <taxon>Arachnida</taxon>
        <taxon>Araneae</taxon>
        <taxon>Araneomorphae</taxon>
        <taxon>Entelegynae</taxon>
        <taxon>Araneoidea</taxon>
        <taxon>Araneidae</taxon>
        <taxon>Caerostris</taxon>
    </lineage>
</organism>
<keyword evidence="2" id="KW-1185">Reference proteome</keyword>
<evidence type="ECO:0000313" key="1">
    <source>
        <dbReference type="EMBL" id="GIY56535.1"/>
    </source>
</evidence>